<proteinExistence type="predicted"/>
<organism evidence="2 3">
    <name type="scientific">Cytospora mali</name>
    <name type="common">Apple Valsa canker fungus</name>
    <name type="synonym">Valsa mali</name>
    <dbReference type="NCBI Taxonomy" id="578113"/>
    <lineage>
        <taxon>Eukaryota</taxon>
        <taxon>Fungi</taxon>
        <taxon>Dikarya</taxon>
        <taxon>Ascomycota</taxon>
        <taxon>Pezizomycotina</taxon>
        <taxon>Sordariomycetes</taxon>
        <taxon>Sordariomycetidae</taxon>
        <taxon>Diaporthales</taxon>
        <taxon>Cytosporaceae</taxon>
        <taxon>Cytospora</taxon>
    </lineage>
</organism>
<feature type="region of interest" description="Disordered" evidence="1">
    <location>
        <begin position="209"/>
        <end position="260"/>
    </location>
</feature>
<name>A0A194WCY8_CYTMA</name>
<dbReference type="EMBL" id="CM003108">
    <property type="protein sequence ID" value="KUI73968.1"/>
    <property type="molecule type" value="Genomic_DNA"/>
</dbReference>
<feature type="compositionally biased region" description="Basic and acidic residues" evidence="1">
    <location>
        <begin position="225"/>
        <end position="244"/>
    </location>
</feature>
<dbReference type="Proteomes" id="UP000078559">
    <property type="component" value="Chromosome 11"/>
</dbReference>
<keyword evidence="3" id="KW-1185">Reference proteome</keyword>
<reference evidence="2" key="1">
    <citation type="submission" date="2014-12" db="EMBL/GenBank/DDBJ databases">
        <title>Genome Sequence of Valsa Canker Pathogens Uncovers a Specific Adaption of Colonization on Woody Bark.</title>
        <authorList>
            <person name="Yin Z."/>
            <person name="Liu H."/>
            <person name="Gao X."/>
            <person name="Li Z."/>
            <person name="Song N."/>
            <person name="Ke X."/>
            <person name="Dai Q."/>
            <person name="Wu Y."/>
            <person name="Sun Y."/>
            <person name="Xu J.-R."/>
            <person name="Kang Z.K."/>
            <person name="Wang L."/>
            <person name="Huang L."/>
        </authorList>
    </citation>
    <scope>NUCLEOTIDE SEQUENCE [LARGE SCALE GENOMIC DNA]</scope>
    <source>
        <strain evidence="2">03-8</strain>
    </source>
</reference>
<accession>A0A194WCY8</accession>
<gene>
    <name evidence="2" type="ORF">VM1G_09331</name>
</gene>
<dbReference type="OrthoDB" id="4587086at2759"/>
<evidence type="ECO:0000256" key="1">
    <source>
        <dbReference type="SAM" id="MobiDB-lite"/>
    </source>
</evidence>
<dbReference type="AlphaFoldDB" id="A0A194WCY8"/>
<protein>
    <submittedName>
        <fullName evidence="2">Uncharacterized protein</fullName>
    </submittedName>
</protein>
<evidence type="ECO:0000313" key="3">
    <source>
        <dbReference type="Proteomes" id="UP000078559"/>
    </source>
</evidence>
<dbReference type="SMR" id="A0A194WCY8"/>
<evidence type="ECO:0000313" key="2">
    <source>
        <dbReference type="EMBL" id="KUI73968.1"/>
    </source>
</evidence>
<sequence>MSSMEDDQDHQGDGPVYKLTLISDASLGTVLPGCSKGKDHSKKWNVSTTMMQVYFAMKGPGVDMEDPLVNWIGRHEVDKQQNGEATLLGSVEDSINERGEWKARGPATFDEDDEKRKEIFSYARPKMDHLTVDESFDPDKLEEMYQNLDKQGDGWAKYAASEISDDGEGDPASGRVSPCTFARWALGAKRWDAPGDKYKSMWEERENYDIPEDRQRPASPNTALPRREKDRNRERLYDAEDGRELSPACSGYAKTEPSVLWSPPPMDPSLPYNFFTHQFDRMDPMLMREVRKNNASTEPSWGVSSASQPEHYTPSEVDAAVEKYWGAARTTGIIASHHNHLASLRAGEERANATNELYRHECRRLKHENRRLADCLEARRSTRERRIMKNVQRHISELNYECKAKMAEVKARMREHENLLREYQVHIGVQQRLLVEFGKETPEDVFEMYPDIWESEEERKNRRNFS</sequence>